<evidence type="ECO:0000313" key="3">
    <source>
        <dbReference type="EMBL" id="GAA4864407.1"/>
    </source>
</evidence>
<proteinExistence type="predicted"/>
<feature type="region of interest" description="Disordered" evidence="1">
    <location>
        <begin position="200"/>
        <end position="283"/>
    </location>
</feature>
<feature type="transmembrane region" description="Helical" evidence="2">
    <location>
        <begin position="161"/>
        <end position="186"/>
    </location>
</feature>
<reference evidence="4" key="1">
    <citation type="journal article" date="2019" name="Int. J. Syst. Evol. Microbiol.">
        <title>The Global Catalogue of Microorganisms (GCM) 10K type strain sequencing project: providing services to taxonomists for standard genome sequencing and annotation.</title>
        <authorList>
            <consortium name="The Broad Institute Genomics Platform"/>
            <consortium name="The Broad Institute Genome Sequencing Center for Infectious Disease"/>
            <person name="Wu L."/>
            <person name="Ma J."/>
        </authorList>
    </citation>
    <scope>NUCLEOTIDE SEQUENCE [LARGE SCALE GENOMIC DNA]</scope>
    <source>
        <strain evidence="4">JCM 17983</strain>
    </source>
</reference>
<feature type="compositionally biased region" description="Basic and acidic residues" evidence="1">
    <location>
        <begin position="240"/>
        <end position="254"/>
    </location>
</feature>
<organism evidence="3 4">
    <name type="scientific">Actinomycetospora straminea</name>
    <dbReference type="NCBI Taxonomy" id="663607"/>
    <lineage>
        <taxon>Bacteria</taxon>
        <taxon>Bacillati</taxon>
        <taxon>Actinomycetota</taxon>
        <taxon>Actinomycetes</taxon>
        <taxon>Pseudonocardiales</taxon>
        <taxon>Pseudonocardiaceae</taxon>
        <taxon>Actinomycetospora</taxon>
    </lineage>
</organism>
<sequence>MSPAGEARVGRASLLGRVSIALIMFIIGAAAGAVYYASVPRLFQASSYVAVTPILAQNTELATGFTQAYGRIATDPQVIDVASRASGSSAADLQRRVTAATSPDAPLIEIISTARDAGQSAREANAVAGAFVDFGNSKIADTGVRLSIFGRASAPTDPASAGVVACVAVGAAAGLLLGILALAAGADRYPLPAALRTLTSGSTRRRTADEPAGDPAGAVSDGRADHQHDQRAEAASTFHVEARQRSHAADETTVRDIPVTAEARKPPLGPGTPTPQPRRDRRR</sequence>
<dbReference type="EMBL" id="BAABHQ010000002">
    <property type="protein sequence ID" value="GAA4864407.1"/>
    <property type="molecule type" value="Genomic_DNA"/>
</dbReference>
<evidence type="ECO:0000313" key="4">
    <source>
        <dbReference type="Proteomes" id="UP001500457"/>
    </source>
</evidence>
<evidence type="ECO:0000256" key="1">
    <source>
        <dbReference type="SAM" id="MobiDB-lite"/>
    </source>
</evidence>
<feature type="compositionally biased region" description="Basic and acidic residues" evidence="1">
    <location>
        <begin position="222"/>
        <end position="232"/>
    </location>
</feature>
<dbReference type="RefSeq" id="WP_345379843.1">
    <property type="nucleotide sequence ID" value="NZ_BAABHQ010000002.1"/>
</dbReference>
<keyword evidence="2" id="KW-0812">Transmembrane</keyword>
<accession>A0ABP9DZJ3</accession>
<keyword evidence="2" id="KW-0472">Membrane</keyword>
<evidence type="ECO:0008006" key="5">
    <source>
        <dbReference type="Google" id="ProtNLM"/>
    </source>
</evidence>
<evidence type="ECO:0000256" key="2">
    <source>
        <dbReference type="SAM" id="Phobius"/>
    </source>
</evidence>
<protein>
    <recommendedName>
        <fullName evidence="5">Capsular polysaccharide biosynthesis protein</fullName>
    </recommendedName>
</protein>
<feature type="compositionally biased region" description="Pro residues" evidence="1">
    <location>
        <begin position="267"/>
        <end position="276"/>
    </location>
</feature>
<keyword evidence="4" id="KW-1185">Reference proteome</keyword>
<name>A0ABP9DZJ3_9PSEU</name>
<feature type="transmembrane region" description="Helical" evidence="2">
    <location>
        <begin position="12"/>
        <end position="37"/>
    </location>
</feature>
<gene>
    <name evidence="3" type="ORF">GCM10023203_10360</name>
</gene>
<dbReference type="Proteomes" id="UP001500457">
    <property type="component" value="Unassembled WGS sequence"/>
</dbReference>
<comment type="caution">
    <text evidence="3">The sequence shown here is derived from an EMBL/GenBank/DDBJ whole genome shotgun (WGS) entry which is preliminary data.</text>
</comment>
<keyword evidence="2" id="KW-1133">Transmembrane helix</keyword>